<evidence type="ECO:0000256" key="8">
    <source>
        <dbReference type="ARBA" id="ARBA00022989"/>
    </source>
</evidence>
<dbReference type="GO" id="GO:0006826">
    <property type="term" value="P:iron ion transport"/>
    <property type="evidence" value="ECO:0007669"/>
    <property type="project" value="UniProtKB-ARBA"/>
</dbReference>
<organism evidence="17 18">
    <name type="scientific">Friedmanniomyces endolithicus</name>
    <dbReference type="NCBI Taxonomy" id="329885"/>
    <lineage>
        <taxon>Eukaryota</taxon>
        <taxon>Fungi</taxon>
        <taxon>Dikarya</taxon>
        <taxon>Ascomycota</taxon>
        <taxon>Pezizomycotina</taxon>
        <taxon>Dothideomycetes</taxon>
        <taxon>Dothideomycetidae</taxon>
        <taxon>Mycosphaerellales</taxon>
        <taxon>Teratosphaeriaceae</taxon>
        <taxon>Friedmanniomyces</taxon>
    </lineage>
</organism>
<dbReference type="AlphaFoldDB" id="A0AAN6H1N8"/>
<evidence type="ECO:0000313" key="18">
    <source>
        <dbReference type="Proteomes" id="UP001175353"/>
    </source>
</evidence>
<accession>A0AAN6H1N8</accession>
<feature type="compositionally biased region" description="Gly residues" evidence="13">
    <location>
        <begin position="702"/>
        <end position="719"/>
    </location>
</feature>
<feature type="region of interest" description="Disordered" evidence="13">
    <location>
        <begin position="669"/>
        <end position="719"/>
    </location>
</feature>
<dbReference type="SFLD" id="SFLDG01168">
    <property type="entry name" value="Ferric_reductase_subgroup_(FRE"/>
    <property type="match status" value="1"/>
</dbReference>
<reference evidence="17" key="1">
    <citation type="submission" date="2023-06" db="EMBL/GenBank/DDBJ databases">
        <title>Black Yeasts Isolated from many extreme environments.</title>
        <authorList>
            <person name="Coleine C."/>
            <person name="Stajich J.E."/>
            <person name="Selbmann L."/>
        </authorList>
    </citation>
    <scope>NUCLEOTIDE SEQUENCE</scope>
    <source>
        <strain evidence="17">CCFEE 5200</strain>
    </source>
</reference>
<keyword evidence="4" id="KW-0813">Transport</keyword>
<dbReference type="Proteomes" id="UP001175353">
    <property type="component" value="Unassembled WGS sequence"/>
</dbReference>
<feature type="transmembrane region" description="Helical" evidence="14">
    <location>
        <begin position="167"/>
        <end position="186"/>
    </location>
</feature>
<evidence type="ECO:0000256" key="6">
    <source>
        <dbReference type="ARBA" id="ARBA00022692"/>
    </source>
</evidence>
<dbReference type="InterPro" id="IPR013130">
    <property type="entry name" value="Fe3_Rdtase_TM_dom"/>
</dbReference>
<dbReference type="InterPro" id="IPR013121">
    <property type="entry name" value="Fe_red_NAD-bd_6"/>
</dbReference>
<dbReference type="InterPro" id="IPR017927">
    <property type="entry name" value="FAD-bd_FR_type"/>
</dbReference>
<evidence type="ECO:0000313" key="17">
    <source>
        <dbReference type="EMBL" id="KAK0953589.1"/>
    </source>
</evidence>
<dbReference type="InterPro" id="IPR039261">
    <property type="entry name" value="FNR_nucleotide-bd"/>
</dbReference>
<keyword evidence="5" id="KW-1003">Cell membrane</keyword>
<dbReference type="InterPro" id="IPR051410">
    <property type="entry name" value="Ferric/Cupric_Reductase"/>
</dbReference>
<evidence type="ECO:0000256" key="4">
    <source>
        <dbReference type="ARBA" id="ARBA00022448"/>
    </source>
</evidence>
<feature type="transmembrane region" description="Helical" evidence="14">
    <location>
        <begin position="135"/>
        <end position="155"/>
    </location>
</feature>
<gene>
    <name evidence="17" type="ORF">LTR91_023758</name>
</gene>
<evidence type="ECO:0000256" key="5">
    <source>
        <dbReference type="ARBA" id="ARBA00022475"/>
    </source>
</evidence>
<feature type="transmembrane region" description="Helical" evidence="14">
    <location>
        <begin position="207"/>
        <end position="230"/>
    </location>
</feature>
<feature type="domain" description="FAD-binding FR-type" evidence="16">
    <location>
        <begin position="330"/>
        <end position="456"/>
    </location>
</feature>
<dbReference type="InterPro" id="IPR017938">
    <property type="entry name" value="Riboflavin_synthase-like_b-brl"/>
</dbReference>
<dbReference type="GO" id="GO:0005886">
    <property type="term" value="C:plasma membrane"/>
    <property type="evidence" value="ECO:0007669"/>
    <property type="project" value="UniProtKB-SubCell"/>
</dbReference>
<keyword evidence="15" id="KW-0732">Signal</keyword>
<keyword evidence="18" id="KW-1185">Reference proteome</keyword>
<protein>
    <recommendedName>
        <fullName evidence="3">ferric-chelate reductase (NADPH)</fullName>
        <ecNumber evidence="3">1.16.1.9</ecNumber>
    </recommendedName>
</protein>
<comment type="similarity">
    <text evidence="2">Belongs to the ferric reductase (FRE) family.</text>
</comment>
<keyword evidence="11 14" id="KW-0472">Membrane</keyword>
<evidence type="ECO:0000256" key="1">
    <source>
        <dbReference type="ARBA" id="ARBA00004651"/>
    </source>
</evidence>
<dbReference type="SUPFAM" id="SSF52343">
    <property type="entry name" value="Ferredoxin reductase-like, C-terminal NADP-linked domain"/>
    <property type="match status" value="1"/>
</dbReference>
<comment type="subcellular location">
    <subcellularLocation>
        <location evidence="1">Cell membrane</location>
        <topology evidence="1">Multi-pass membrane protein</topology>
    </subcellularLocation>
</comment>
<dbReference type="PANTHER" id="PTHR32361">
    <property type="entry name" value="FERRIC/CUPRIC REDUCTASE TRANSMEMBRANE COMPONENT"/>
    <property type="match status" value="1"/>
</dbReference>
<proteinExistence type="inferred from homology"/>
<evidence type="ECO:0000256" key="12">
    <source>
        <dbReference type="ARBA" id="ARBA00048483"/>
    </source>
</evidence>
<evidence type="ECO:0000259" key="16">
    <source>
        <dbReference type="PROSITE" id="PS51384"/>
    </source>
</evidence>
<dbReference type="Gene3D" id="3.40.50.80">
    <property type="entry name" value="Nucleotide-binding domain of ferredoxin-NADP reductase (FNR) module"/>
    <property type="match status" value="1"/>
</dbReference>
<feature type="transmembrane region" description="Helical" evidence="14">
    <location>
        <begin position="280"/>
        <end position="299"/>
    </location>
</feature>
<evidence type="ECO:0000256" key="15">
    <source>
        <dbReference type="SAM" id="SignalP"/>
    </source>
</evidence>
<feature type="signal peptide" evidence="15">
    <location>
        <begin position="1"/>
        <end position="19"/>
    </location>
</feature>
<keyword evidence="6 14" id="KW-0812">Transmembrane</keyword>
<evidence type="ECO:0000256" key="9">
    <source>
        <dbReference type="ARBA" id="ARBA00023002"/>
    </source>
</evidence>
<dbReference type="PROSITE" id="PS51384">
    <property type="entry name" value="FAD_FR"/>
    <property type="match status" value="1"/>
</dbReference>
<feature type="transmembrane region" description="Helical" evidence="14">
    <location>
        <begin position="47"/>
        <end position="67"/>
    </location>
</feature>
<dbReference type="GO" id="GO:0052851">
    <property type="term" value="F:ferric-chelate reductase (NADPH) activity"/>
    <property type="evidence" value="ECO:0007669"/>
    <property type="project" value="UniProtKB-EC"/>
</dbReference>
<dbReference type="GO" id="GO:0006879">
    <property type="term" value="P:intracellular iron ion homeostasis"/>
    <property type="evidence" value="ECO:0007669"/>
    <property type="project" value="TreeGrafter"/>
</dbReference>
<name>A0AAN6H1N8_9PEZI</name>
<evidence type="ECO:0000256" key="2">
    <source>
        <dbReference type="ARBA" id="ARBA00006278"/>
    </source>
</evidence>
<dbReference type="SFLD" id="SFLDS00052">
    <property type="entry name" value="Ferric_Reductase_Domain"/>
    <property type="match status" value="1"/>
</dbReference>
<evidence type="ECO:0000256" key="10">
    <source>
        <dbReference type="ARBA" id="ARBA00023065"/>
    </source>
</evidence>
<sequence length="719" mass="79650">MTSTTTFVLFVAALPYALAQDAPPTPEQIAHQTWADDSNTQICKYTAWTWAAIIAAMLIYRWTLYLLRHVRRLANLNHGTTSDGRQKYFSIPNENYAKAKRHLISAPLFRKRHNREFHLSSAMNVGTLPGRLQTLFLVGYFAMNVAFCVITINWHDTNKTYYDDARNRTGVLAVLNMIPLFLLAGRNNPLIWMLDISFDTYNLIHRWIGRIVVIEAVAHTTFWMAGKIALMGPAKGWAMVTTAMVPSNQLIFTGTIGTCSFVAILLQSPSIVRHAFYETFLHVHIALAIIATSAVWMHLDTLPQQSLLLGAIICWVIERSLRLYKLVRTNLGNGVTKAEVEALPGDAVRVTLRIAKPWKFQPGQHIYMYMPSVGLWTSHPFSLAWSDEQPTFGAEKTLPLSRQDLFAARKSASMSLIIRRRTGFTDKMYRKAELSAGGKFMTTAFVEGPYGNQSFQSYGTVMLFAAGVGITHQVPHVRDLVAAYANGMCATRKVTLVWIIQSPEHLEWIRPWMSQILGMEKRREILRILLFVTRPRSTKEIHSPSSSVQMFPGKPDVGALIEKEMGGQVGAMAVSVCGTGSLSDDVRGRLGRETTNFPQTNNKLHKPISFKMSSEDDAQRTPPIPHPQPPSLTPPKAAGLLAPLGNPLGEVLQPILKPTVGSLTGAIGEPAGDALRSVQVQAKREKGYEDEEKPESEWWGGKALGGGKVGGGNPLGLGK</sequence>
<comment type="catalytic activity">
    <reaction evidence="12">
        <text>2 a Fe(II)-siderophore + NADP(+) + H(+) = 2 a Fe(III)-siderophore + NADPH</text>
        <dbReference type="Rhea" id="RHEA:28795"/>
        <dbReference type="Rhea" id="RHEA-COMP:11342"/>
        <dbReference type="Rhea" id="RHEA-COMP:11344"/>
        <dbReference type="ChEBI" id="CHEBI:15378"/>
        <dbReference type="ChEBI" id="CHEBI:29033"/>
        <dbReference type="ChEBI" id="CHEBI:29034"/>
        <dbReference type="ChEBI" id="CHEBI:57783"/>
        <dbReference type="ChEBI" id="CHEBI:58349"/>
        <dbReference type="EC" id="1.16.1.9"/>
    </reaction>
</comment>
<dbReference type="PANTHER" id="PTHR32361:SF24">
    <property type="entry name" value="REDUCTASE, PUTATIVE (AFU_ORTHOLOGUE AFUA_3G10820)-RELATED"/>
    <property type="match status" value="1"/>
</dbReference>
<evidence type="ECO:0000256" key="3">
    <source>
        <dbReference type="ARBA" id="ARBA00012668"/>
    </source>
</evidence>
<dbReference type="Pfam" id="PF08022">
    <property type="entry name" value="FAD_binding_8"/>
    <property type="match status" value="1"/>
</dbReference>
<evidence type="ECO:0000256" key="14">
    <source>
        <dbReference type="SAM" id="Phobius"/>
    </source>
</evidence>
<evidence type="ECO:0000256" key="13">
    <source>
        <dbReference type="SAM" id="MobiDB-lite"/>
    </source>
</evidence>
<dbReference type="EMBL" id="JAUJLE010000544">
    <property type="protein sequence ID" value="KAK0953589.1"/>
    <property type="molecule type" value="Genomic_DNA"/>
</dbReference>
<feature type="chain" id="PRO_5043017021" description="ferric-chelate reductase (NADPH)" evidence="15">
    <location>
        <begin position="20"/>
        <end position="719"/>
    </location>
</feature>
<dbReference type="SUPFAM" id="SSF63380">
    <property type="entry name" value="Riboflavin synthase domain-like"/>
    <property type="match status" value="1"/>
</dbReference>
<dbReference type="Pfam" id="PF01794">
    <property type="entry name" value="Ferric_reduct"/>
    <property type="match status" value="1"/>
</dbReference>
<keyword evidence="9" id="KW-0560">Oxidoreductase</keyword>
<dbReference type="EC" id="1.16.1.9" evidence="3"/>
<keyword evidence="7" id="KW-0249">Electron transport</keyword>
<dbReference type="InterPro" id="IPR013112">
    <property type="entry name" value="FAD-bd_8"/>
</dbReference>
<feature type="compositionally biased region" description="Pro residues" evidence="13">
    <location>
        <begin position="622"/>
        <end position="633"/>
    </location>
</feature>
<dbReference type="Pfam" id="PF08030">
    <property type="entry name" value="NAD_binding_6"/>
    <property type="match status" value="1"/>
</dbReference>
<comment type="caution">
    <text evidence="17">The sequence shown here is derived from an EMBL/GenBank/DDBJ whole genome shotgun (WGS) entry which is preliminary data.</text>
</comment>
<dbReference type="CDD" id="cd06186">
    <property type="entry name" value="NOX_Duox_like_FAD_NADP"/>
    <property type="match status" value="1"/>
</dbReference>
<keyword evidence="8 14" id="KW-1133">Transmembrane helix</keyword>
<feature type="transmembrane region" description="Helical" evidence="14">
    <location>
        <begin position="250"/>
        <end position="268"/>
    </location>
</feature>
<evidence type="ECO:0000256" key="7">
    <source>
        <dbReference type="ARBA" id="ARBA00022982"/>
    </source>
</evidence>
<dbReference type="GO" id="GO:0015677">
    <property type="term" value="P:copper ion import"/>
    <property type="evidence" value="ECO:0007669"/>
    <property type="project" value="TreeGrafter"/>
</dbReference>
<evidence type="ECO:0000256" key="11">
    <source>
        <dbReference type="ARBA" id="ARBA00023136"/>
    </source>
</evidence>
<keyword evidence="10" id="KW-0406">Ion transport</keyword>
<feature type="region of interest" description="Disordered" evidence="13">
    <location>
        <begin position="613"/>
        <end position="641"/>
    </location>
</feature>